<keyword evidence="5" id="KW-1185">Reference proteome</keyword>
<reference evidence="4 5" key="1">
    <citation type="submission" date="2019-03" db="EMBL/GenBank/DDBJ databases">
        <title>Genomic Encyclopedia of Type Strains, Phase IV (KMG-IV): sequencing the most valuable type-strain genomes for metagenomic binning, comparative biology and taxonomic classification.</title>
        <authorList>
            <person name="Goeker M."/>
        </authorList>
    </citation>
    <scope>NUCLEOTIDE SEQUENCE [LARGE SCALE GENOMIC DNA]</scope>
    <source>
        <strain evidence="4 5">DSM 16998</strain>
    </source>
</reference>
<dbReference type="PROSITE" id="PS51462">
    <property type="entry name" value="NUDIX"/>
    <property type="match status" value="1"/>
</dbReference>
<comment type="cofactor">
    <cofactor evidence="1">
        <name>Mg(2+)</name>
        <dbReference type="ChEBI" id="CHEBI:18420"/>
    </cofactor>
</comment>
<dbReference type="Pfam" id="PF00293">
    <property type="entry name" value="NUDIX"/>
    <property type="match status" value="1"/>
</dbReference>
<accession>A0A4R6QMW1</accession>
<dbReference type="GO" id="GO:0016787">
    <property type="term" value="F:hydrolase activity"/>
    <property type="evidence" value="ECO:0007669"/>
    <property type="project" value="UniProtKB-KW"/>
</dbReference>
<organism evidence="4 5">
    <name type="scientific">Roseateles toxinivorans</name>
    <dbReference type="NCBI Taxonomy" id="270368"/>
    <lineage>
        <taxon>Bacteria</taxon>
        <taxon>Pseudomonadati</taxon>
        <taxon>Pseudomonadota</taxon>
        <taxon>Betaproteobacteria</taxon>
        <taxon>Burkholderiales</taxon>
        <taxon>Sphaerotilaceae</taxon>
        <taxon>Roseateles</taxon>
    </lineage>
</organism>
<evidence type="ECO:0000313" key="5">
    <source>
        <dbReference type="Proteomes" id="UP000295361"/>
    </source>
</evidence>
<keyword evidence="2" id="KW-0378">Hydrolase</keyword>
<dbReference type="EMBL" id="SNXS01000004">
    <property type="protein sequence ID" value="TDP64228.1"/>
    <property type="molecule type" value="Genomic_DNA"/>
</dbReference>
<dbReference type="CDD" id="cd03676">
    <property type="entry name" value="NUDIX_Tnr3_like"/>
    <property type="match status" value="1"/>
</dbReference>
<dbReference type="PROSITE" id="PS00893">
    <property type="entry name" value="NUDIX_BOX"/>
    <property type="match status" value="1"/>
</dbReference>
<evidence type="ECO:0000259" key="3">
    <source>
        <dbReference type="PROSITE" id="PS51462"/>
    </source>
</evidence>
<dbReference type="Pfam" id="PF15916">
    <property type="entry name" value="DUF4743"/>
    <property type="match status" value="1"/>
</dbReference>
<dbReference type="RefSeq" id="WP_166652053.1">
    <property type="nucleotide sequence ID" value="NZ_SNXS01000004.1"/>
</dbReference>
<dbReference type="SUPFAM" id="SSF55811">
    <property type="entry name" value="Nudix"/>
    <property type="match status" value="1"/>
</dbReference>
<evidence type="ECO:0000313" key="4">
    <source>
        <dbReference type="EMBL" id="TDP64228.1"/>
    </source>
</evidence>
<dbReference type="InterPro" id="IPR031804">
    <property type="entry name" value="DUF4743"/>
</dbReference>
<dbReference type="InterPro" id="IPR015797">
    <property type="entry name" value="NUDIX_hydrolase-like_dom_sf"/>
</dbReference>
<feature type="domain" description="Nudix hydrolase" evidence="3">
    <location>
        <begin position="119"/>
        <end position="256"/>
    </location>
</feature>
<dbReference type="Proteomes" id="UP000295361">
    <property type="component" value="Unassembled WGS sequence"/>
</dbReference>
<evidence type="ECO:0000256" key="1">
    <source>
        <dbReference type="ARBA" id="ARBA00001946"/>
    </source>
</evidence>
<protein>
    <submittedName>
        <fullName evidence="4">NUDIX domain-containing protein</fullName>
    </submittedName>
</protein>
<dbReference type="InterPro" id="IPR000086">
    <property type="entry name" value="NUDIX_hydrolase_dom"/>
</dbReference>
<dbReference type="Gene3D" id="3.90.79.10">
    <property type="entry name" value="Nucleoside Triphosphate Pyrophosphohydrolase"/>
    <property type="match status" value="1"/>
</dbReference>
<dbReference type="InterPro" id="IPR020084">
    <property type="entry name" value="NUDIX_hydrolase_CS"/>
</dbReference>
<proteinExistence type="predicted"/>
<dbReference type="InParanoid" id="A0A4R6QMW1"/>
<evidence type="ECO:0000256" key="2">
    <source>
        <dbReference type="ARBA" id="ARBA00022801"/>
    </source>
</evidence>
<gene>
    <name evidence="4" type="ORF">DES47_104517</name>
</gene>
<name>A0A4R6QMW1_9BURK</name>
<sequence length="268" mass="28767">MLIQLLAGARRPVPGDWLPLHLGGQAIGVLAPQRVAPLLAVLQGCSVQGRRLVWAAQGLTPEQRSQQIQQAAERLRELGLITGWRNEAYRCEVPVGDPLLEQGTELFRLERAAFRFFGLRSRAVHINGFSAEGGLWCGRRALSKATDPGRLDNLAAGGLPAGEAFEDCAVRELGEEAGVAEAVARGIVAGGAVRCTRVEPEGLHDEVVHIYNLALPAGFQPRNRDGEVAEFLHLLPDELMTRLQAGEFTEDAAAVIATAGAEYPDGTN</sequence>
<comment type="caution">
    <text evidence="4">The sequence shown here is derived from an EMBL/GenBank/DDBJ whole genome shotgun (WGS) entry which is preliminary data.</text>
</comment>
<dbReference type="AlphaFoldDB" id="A0A4R6QMW1"/>